<protein>
    <recommendedName>
        <fullName evidence="2">DUF7330 domain-containing protein</fullName>
    </recommendedName>
</protein>
<evidence type="ECO:0000313" key="3">
    <source>
        <dbReference type="EMBL" id="KAL0070182.1"/>
    </source>
</evidence>
<evidence type="ECO:0000313" key="4">
    <source>
        <dbReference type="Proteomes" id="UP001437256"/>
    </source>
</evidence>
<feature type="region of interest" description="Disordered" evidence="1">
    <location>
        <begin position="87"/>
        <end position="131"/>
    </location>
</feature>
<feature type="domain" description="DUF7330" evidence="2">
    <location>
        <begin position="28"/>
        <end position="249"/>
    </location>
</feature>
<reference evidence="3 4" key="1">
    <citation type="submission" date="2024-05" db="EMBL/GenBank/DDBJ databases">
        <title>A draft genome resource for the thread blight pathogen Marasmius tenuissimus strain MS-2.</title>
        <authorList>
            <person name="Yulfo-Soto G.E."/>
            <person name="Baruah I.K."/>
            <person name="Amoako-Attah I."/>
            <person name="Bukari Y."/>
            <person name="Meinhardt L.W."/>
            <person name="Bailey B.A."/>
            <person name="Cohen S.P."/>
        </authorList>
    </citation>
    <scope>NUCLEOTIDE SEQUENCE [LARGE SCALE GENOMIC DNA]</scope>
    <source>
        <strain evidence="3 4">MS-2</strain>
    </source>
</reference>
<proteinExistence type="predicted"/>
<keyword evidence="4" id="KW-1185">Reference proteome</keyword>
<dbReference type="InterPro" id="IPR055754">
    <property type="entry name" value="DUF7330"/>
</dbReference>
<dbReference type="Pfam" id="PF24016">
    <property type="entry name" value="DUF7330"/>
    <property type="match status" value="1"/>
</dbReference>
<evidence type="ECO:0000256" key="1">
    <source>
        <dbReference type="SAM" id="MobiDB-lite"/>
    </source>
</evidence>
<evidence type="ECO:0000259" key="2">
    <source>
        <dbReference type="Pfam" id="PF24016"/>
    </source>
</evidence>
<comment type="caution">
    <text evidence="3">The sequence shown here is derived from an EMBL/GenBank/DDBJ whole genome shotgun (WGS) entry which is preliminary data.</text>
</comment>
<sequence length="263" mass="29139">MKTTDHTPPPVYTADSTSGGGFQKTPCNYTRLVRENGPIKETFVVDPTIRVNEALLSPLTDAQAGGRNNLHVKAKWGEVDVNIHVVEDSPASPSNTPTDSTSLEIARPRGWRQREQERKRGASTADEWPRLPTKSLPSKLKLVVESDYGDVVVPEKNAVPYISPVKAQSGSIFLLLPRPLNRGVAKITADKRPIEISDQLSQITNTISEEGKQRKLIIGEVKGTWLNTDEKDELLLEASQRVFLQYVDEKFEKPKVEGGCIIC</sequence>
<name>A0ABR3AC91_9AGAR</name>
<gene>
    <name evidence="3" type="ORF">AAF712_002672</name>
</gene>
<feature type="compositionally biased region" description="Polar residues" evidence="1">
    <location>
        <begin position="91"/>
        <end position="103"/>
    </location>
</feature>
<organism evidence="3 4">
    <name type="scientific">Marasmius tenuissimus</name>
    <dbReference type="NCBI Taxonomy" id="585030"/>
    <lineage>
        <taxon>Eukaryota</taxon>
        <taxon>Fungi</taxon>
        <taxon>Dikarya</taxon>
        <taxon>Basidiomycota</taxon>
        <taxon>Agaricomycotina</taxon>
        <taxon>Agaricomycetes</taxon>
        <taxon>Agaricomycetidae</taxon>
        <taxon>Agaricales</taxon>
        <taxon>Marasmiineae</taxon>
        <taxon>Marasmiaceae</taxon>
        <taxon>Marasmius</taxon>
    </lineage>
</organism>
<accession>A0ABR3AC91</accession>
<dbReference type="Proteomes" id="UP001437256">
    <property type="component" value="Unassembled WGS sequence"/>
</dbReference>
<feature type="region of interest" description="Disordered" evidence="1">
    <location>
        <begin position="1"/>
        <end position="23"/>
    </location>
</feature>
<dbReference type="EMBL" id="JBBXMP010000008">
    <property type="protein sequence ID" value="KAL0070182.1"/>
    <property type="molecule type" value="Genomic_DNA"/>
</dbReference>